<protein>
    <submittedName>
        <fullName evidence="1">Addiction module antitoxin, RelB/DinJ family</fullName>
    </submittedName>
</protein>
<dbReference type="STRING" id="546271.Selsp_0600"/>
<evidence type="ECO:0000313" key="2">
    <source>
        <dbReference type="Proteomes" id="UP000003505"/>
    </source>
</evidence>
<accession>C9LX64</accession>
<dbReference type="Proteomes" id="UP000003505">
    <property type="component" value="Unassembled WGS sequence"/>
</dbReference>
<dbReference type="InterPro" id="IPR013321">
    <property type="entry name" value="Arc_rbn_hlx_hlx"/>
</dbReference>
<dbReference type="Gene3D" id="1.10.1220.10">
    <property type="entry name" value="Met repressor-like"/>
    <property type="match status" value="1"/>
</dbReference>
<reference evidence="1 2" key="1">
    <citation type="submission" date="2009-09" db="EMBL/GenBank/DDBJ databases">
        <authorList>
            <person name="Weinstock G."/>
            <person name="Sodergren E."/>
            <person name="Clifton S."/>
            <person name="Fulton L."/>
            <person name="Fulton B."/>
            <person name="Courtney L."/>
            <person name="Fronick C."/>
            <person name="Harrison M."/>
            <person name="Strong C."/>
            <person name="Farmer C."/>
            <person name="Delahaunty K."/>
            <person name="Markovic C."/>
            <person name="Hall O."/>
            <person name="Minx P."/>
            <person name="Tomlinson C."/>
            <person name="Mitreva M."/>
            <person name="Nelson J."/>
            <person name="Hou S."/>
            <person name="Wollam A."/>
            <person name="Pepin K.H."/>
            <person name="Johnson M."/>
            <person name="Bhonagiri V."/>
            <person name="Nash W.E."/>
            <person name="Warren W."/>
            <person name="Chinwalla A."/>
            <person name="Mardis E.R."/>
            <person name="Wilson R.K."/>
        </authorList>
    </citation>
    <scope>NUCLEOTIDE SEQUENCE [LARGE SCALE GENOMIC DNA]</scope>
    <source>
        <strain evidence="2">ATCC 35185 / DSM 20758 / VPI D19B-28</strain>
    </source>
</reference>
<name>C9LX64_SELS3</name>
<comment type="caution">
    <text evidence="1">The sequence shown here is derived from an EMBL/GenBank/DDBJ whole genome shotgun (WGS) entry which is preliminary data.</text>
</comment>
<organism evidence="1 2">
    <name type="scientific">Selenomonas sputigena (strain ATCC 35185 / DSM 20758 / CCUG 44933 / VPI D19B-28)</name>
    <dbReference type="NCBI Taxonomy" id="546271"/>
    <lineage>
        <taxon>Bacteria</taxon>
        <taxon>Bacillati</taxon>
        <taxon>Bacillota</taxon>
        <taxon>Negativicutes</taxon>
        <taxon>Selenomonadales</taxon>
        <taxon>Selenomonadaceae</taxon>
        <taxon>Selenomonas</taxon>
    </lineage>
</organism>
<dbReference type="GO" id="GO:0006355">
    <property type="term" value="P:regulation of DNA-templated transcription"/>
    <property type="evidence" value="ECO:0007669"/>
    <property type="project" value="InterPro"/>
</dbReference>
<sequence>MKEIKIMEVRRMAQDIVVSMDDDLKSNFEEVCADIGLSAPSAILIFARRVARERRIPFELRAAPLTDSLYSEKSLARLRRGIAQLDAGKGVQHDLIEVAGDE</sequence>
<dbReference type="eggNOG" id="COG3077">
    <property type="taxonomic scope" value="Bacteria"/>
</dbReference>
<evidence type="ECO:0000313" key="1">
    <source>
        <dbReference type="EMBL" id="EEX76541.1"/>
    </source>
</evidence>
<dbReference type="Pfam" id="PF04221">
    <property type="entry name" value="RelB"/>
    <property type="match status" value="1"/>
</dbReference>
<proteinExistence type="predicted"/>
<dbReference type="EMBL" id="ACKP02000048">
    <property type="protein sequence ID" value="EEX76541.1"/>
    <property type="molecule type" value="Genomic_DNA"/>
</dbReference>
<gene>
    <name evidence="1" type="ORF">SELSPUOL_02067</name>
</gene>
<dbReference type="InterPro" id="IPR007337">
    <property type="entry name" value="RelB/DinJ"/>
</dbReference>
<dbReference type="AlphaFoldDB" id="C9LX64"/>